<dbReference type="EMBL" id="ADAS02000001">
    <property type="protein sequence ID" value="OAW00071.1"/>
    <property type="molecule type" value="Genomic_DNA"/>
</dbReference>
<evidence type="ECO:0000313" key="3">
    <source>
        <dbReference type="Proteomes" id="UP000005240"/>
    </source>
</evidence>
<evidence type="ECO:0000313" key="1">
    <source>
        <dbReference type="EMBL" id="OAW00071.1"/>
    </source>
</evidence>
<organism evidence="1">
    <name type="scientific">Puccinia triticina (isolate 1-1 / race 1 (BBBD))</name>
    <name type="common">Brown leaf rust fungus</name>
    <dbReference type="NCBI Taxonomy" id="630390"/>
    <lineage>
        <taxon>Eukaryota</taxon>
        <taxon>Fungi</taxon>
        <taxon>Dikarya</taxon>
        <taxon>Basidiomycota</taxon>
        <taxon>Pucciniomycotina</taxon>
        <taxon>Pucciniomycetes</taxon>
        <taxon>Pucciniales</taxon>
        <taxon>Pucciniaceae</taxon>
        <taxon>Puccinia</taxon>
    </lineage>
</organism>
<dbReference type="Proteomes" id="UP000005240">
    <property type="component" value="Unassembled WGS sequence"/>
</dbReference>
<reference evidence="1" key="2">
    <citation type="submission" date="2016-05" db="EMBL/GenBank/DDBJ databases">
        <title>Comparative analysis highlights variable genome content of wheat rusts and divergence of the mating loci.</title>
        <authorList>
            <person name="Cuomo C.A."/>
            <person name="Bakkeren G."/>
            <person name="Szabo L."/>
            <person name="Khalil H."/>
            <person name="Joly D."/>
            <person name="Goldberg J."/>
            <person name="Young S."/>
            <person name="Zeng Q."/>
            <person name="Fellers J."/>
        </authorList>
    </citation>
    <scope>NUCLEOTIDE SEQUENCE [LARGE SCALE GENOMIC DNA]</scope>
    <source>
        <strain evidence="1">1-1 BBBD Race 1</strain>
    </source>
</reference>
<name>A0A180H4Z2_PUCT1</name>
<sequence length="624" mass="70320">MHTSMFAYIVSALNILHHHVEGISIVDTPLPVQRNLFESVPKGYVSKDVTHTKQVPNLEAAHIGSVGNGQKRVEPAQFKEGSIFTLGSADCLENMMRAHTQLYSNSKSEVQQALKAIRLQLFDELGADRKWRSGGGTVIMNLKALELSLLKIEAQQRVNQSLTQLENYLLENIMKLIYELRSFSKIPAERIWFNCHIKQFFKGSNSMFLRDEYSKAVRRAQLPINRTPIGMTEYDETGRAIRIAAGPHMPSWLSEILTSPSRIEESEVVQRNMPQDIVDFVRLFNSRDGGTSISDFEPIVERLSQAVENPPSKKLDPQVNSLRVELIALAAQSFALKNTEKVDEEWVFPYFIHLMRLTKLASEPEDRIHAEGLVNFSQLAVPALRSQFIQEYPAALKEIIEKDFKYGGISLVFDRVLSNGPDKELRQTALELRGVFERMQNFQLNGNVAPPRVVNLRLGMISGNPSNFLKKGKFHPFFQEIGGKWTNEIPMINKAQPTLELAGSSTADQLVEKEVENWIRLTTDLKKNFLLSSGASAYSKMIAEEVLFAGGILAFKKFKTLPISKRGFESIYKTSLTTLKNLANDHISPSSQSPKKTLLGSLAIRFSSLIKNTSNETKFNSKFL</sequence>
<reference evidence="2" key="4">
    <citation type="submission" date="2025-05" db="UniProtKB">
        <authorList>
            <consortium name="EnsemblFungi"/>
        </authorList>
    </citation>
    <scope>IDENTIFICATION</scope>
    <source>
        <strain evidence="2">isolate 1-1 / race 1 (BBBD)</strain>
    </source>
</reference>
<keyword evidence="3" id="KW-1185">Reference proteome</keyword>
<reference evidence="1" key="1">
    <citation type="submission" date="2009-11" db="EMBL/GenBank/DDBJ databases">
        <authorList>
            <consortium name="The Broad Institute Genome Sequencing Platform"/>
            <person name="Ward D."/>
            <person name="Feldgarden M."/>
            <person name="Earl A."/>
            <person name="Young S.K."/>
            <person name="Zeng Q."/>
            <person name="Koehrsen M."/>
            <person name="Alvarado L."/>
            <person name="Berlin A."/>
            <person name="Bochicchio J."/>
            <person name="Borenstein D."/>
            <person name="Chapman S.B."/>
            <person name="Chen Z."/>
            <person name="Engels R."/>
            <person name="Freedman E."/>
            <person name="Gellesch M."/>
            <person name="Goldberg J."/>
            <person name="Griggs A."/>
            <person name="Gujja S."/>
            <person name="Heilman E."/>
            <person name="Heiman D."/>
            <person name="Hepburn T."/>
            <person name="Howarth C."/>
            <person name="Jen D."/>
            <person name="Larson L."/>
            <person name="Lewis B."/>
            <person name="Mehta T."/>
            <person name="Park D."/>
            <person name="Pearson M."/>
            <person name="Roberts A."/>
            <person name="Saif S."/>
            <person name="Shea T."/>
            <person name="Shenoy N."/>
            <person name="Sisk P."/>
            <person name="Stolte C."/>
            <person name="Sykes S."/>
            <person name="Thomson T."/>
            <person name="Walk T."/>
            <person name="White J."/>
            <person name="Yandava C."/>
            <person name="Izard J."/>
            <person name="Baranova O.V."/>
            <person name="Blanton J.M."/>
            <person name="Tanner A.C."/>
            <person name="Dewhirst F.E."/>
            <person name="Haas B."/>
            <person name="Nusbaum C."/>
            <person name="Birren B."/>
        </authorList>
    </citation>
    <scope>NUCLEOTIDE SEQUENCE [LARGE SCALE GENOMIC DNA]</scope>
    <source>
        <strain evidence="1">1-1 BBBD Race 1</strain>
    </source>
</reference>
<evidence type="ECO:0000313" key="2">
    <source>
        <dbReference type="EnsemblFungi" id="PTTG_12594-t43_1-p1"/>
    </source>
</evidence>
<proteinExistence type="predicted"/>
<accession>A0A180H4Z2</accession>
<gene>
    <name evidence="1" type="ORF">PTTG_12594</name>
</gene>
<dbReference type="AlphaFoldDB" id="A0A180H4Z2"/>
<reference evidence="2 3" key="3">
    <citation type="journal article" date="2017" name="G3 (Bethesda)">
        <title>Comparative analysis highlights variable genome content of wheat rusts and divergence of the mating loci.</title>
        <authorList>
            <person name="Cuomo C.A."/>
            <person name="Bakkeren G."/>
            <person name="Khalil H.B."/>
            <person name="Panwar V."/>
            <person name="Joly D."/>
            <person name="Linning R."/>
            <person name="Sakthikumar S."/>
            <person name="Song X."/>
            <person name="Adiconis X."/>
            <person name="Fan L."/>
            <person name="Goldberg J.M."/>
            <person name="Levin J.Z."/>
            <person name="Young S."/>
            <person name="Zeng Q."/>
            <person name="Anikster Y."/>
            <person name="Bruce M."/>
            <person name="Wang M."/>
            <person name="Yin C."/>
            <person name="McCallum B."/>
            <person name="Szabo L.J."/>
            <person name="Hulbert S."/>
            <person name="Chen X."/>
            <person name="Fellers J.P."/>
        </authorList>
    </citation>
    <scope>NUCLEOTIDE SEQUENCE</scope>
    <source>
        <strain evidence="3">Isolate 1-1 / race 1 (BBBD)</strain>
        <strain evidence="2">isolate 1-1 / race 1 (BBBD)</strain>
    </source>
</reference>
<dbReference type="EnsemblFungi" id="PTTG_12594-t43_1">
    <property type="protein sequence ID" value="PTTG_12594-t43_1-p1"/>
    <property type="gene ID" value="PTTG_12594"/>
</dbReference>
<protein>
    <submittedName>
        <fullName evidence="1 2">Uncharacterized protein</fullName>
    </submittedName>
</protein>
<dbReference type="OrthoDB" id="2501310at2759"/>
<dbReference type="VEuPathDB" id="FungiDB:PTTG_12594"/>